<dbReference type="GO" id="GO:1901255">
    <property type="term" value="P:nucleotide-excision repair involved in interstrand cross-link repair"/>
    <property type="evidence" value="ECO:0007669"/>
    <property type="project" value="TreeGrafter"/>
</dbReference>
<dbReference type="GO" id="GO:0000715">
    <property type="term" value="P:nucleotide-excision repair, DNA damage recognition"/>
    <property type="evidence" value="ECO:0007669"/>
    <property type="project" value="TreeGrafter"/>
</dbReference>
<dbReference type="CDD" id="cd21075">
    <property type="entry name" value="DBD_XPA-like"/>
    <property type="match status" value="1"/>
</dbReference>
<gene>
    <name evidence="6" type="ORF">FNF27_00496</name>
    <name evidence="5" type="ORF">FNF29_00197</name>
</gene>
<name>A0A5A8D0W0_CAFRO</name>
<keyword evidence="2" id="KW-0862">Zinc</keyword>
<dbReference type="InterPro" id="IPR009061">
    <property type="entry name" value="DNA-bd_dom_put_sf"/>
</dbReference>
<dbReference type="InterPro" id="IPR022656">
    <property type="entry name" value="XPA_C"/>
</dbReference>
<dbReference type="GO" id="GO:0006284">
    <property type="term" value="P:base-excision repair"/>
    <property type="evidence" value="ECO:0007669"/>
    <property type="project" value="TreeGrafter"/>
</dbReference>
<evidence type="ECO:0000313" key="6">
    <source>
        <dbReference type="EMBL" id="KAA0177948.1"/>
    </source>
</evidence>
<dbReference type="Pfam" id="PF05181">
    <property type="entry name" value="XPA_C"/>
    <property type="match status" value="1"/>
</dbReference>
<evidence type="ECO:0000313" key="7">
    <source>
        <dbReference type="Proteomes" id="UP000322899"/>
    </source>
</evidence>
<feature type="domain" description="XPA C-terminal" evidence="4">
    <location>
        <begin position="52"/>
        <end position="95"/>
    </location>
</feature>
<evidence type="ECO:0000313" key="8">
    <source>
        <dbReference type="Proteomes" id="UP000323011"/>
    </source>
</evidence>
<dbReference type="InterPro" id="IPR037129">
    <property type="entry name" value="XPA_sf"/>
</dbReference>
<dbReference type="OrthoDB" id="5368863at2759"/>
<dbReference type="PANTHER" id="PTHR10142">
    <property type="entry name" value="DNA REPAIR PROTEIN COMPLEMENTING XP-A CELLS"/>
    <property type="match status" value="1"/>
</dbReference>
<evidence type="ECO:0000256" key="3">
    <source>
        <dbReference type="ARBA" id="ARBA00023242"/>
    </source>
</evidence>
<dbReference type="EMBL" id="VLTN01000001">
    <property type="protein sequence ID" value="KAA0157621.1"/>
    <property type="molecule type" value="Genomic_DNA"/>
</dbReference>
<dbReference type="GO" id="GO:0003684">
    <property type="term" value="F:damaged DNA binding"/>
    <property type="evidence" value="ECO:0007669"/>
    <property type="project" value="InterPro"/>
</dbReference>
<evidence type="ECO:0000259" key="4">
    <source>
        <dbReference type="Pfam" id="PF05181"/>
    </source>
</evidence>
<dbReference type="GO" id="GO:0000110">
    <property type="term" value="C:nucleotide-excision repair factor 1 complex"/>
    <property type="evidence" value="ECO:0007669"/>
    <property type="project" value="TreeGrafter"/>
</dbReference>
<reference evidence="7 8" key="1">
    <citation type="submission" date="2019-07" db="EMBL/GenBank/DDBJ databases">
        <title>Genomes of Cafeteria roenbergensis.</title>
        <authorList>
            <person name="Fischer M.G."/>
            <person name="Hackl T."/>
            <person name="Roman M."/>
        </authorList>
    </citation>
    <scope>NUCLEOTIDE SEQUENCE [LARGE SCALE GENOMIC DNA]</scope>
    <source>
        <strain evidence="5 8">BVI</strain>
        <strain evidence="6 7">E4-10P</strain>
    </source>
</reference>
<dbReference type="EMBL" id="VLTO01000002">
    <property type="protein sequence ID" value="KAA0177948.1"/>
    <property type="molecule type" value="Genomic_DNA"/>
</dbReference>
<sequence length="160" mass="17865">MQVAPPLGSQADGSRETGCAGCGSATYIQAIMDKFGERVCRACVRETDGFRTVTKTTAKAEYLLSDSDLAVIPSELKPNPRNTRFRDMRLYLLKQLREKAYAKWGGPEGLEAEHHRRRLARVQGCAKVGHDFCDAKWDAERASSVQTCKRCGMQTEVMDF</sequence>
<dbReference type="SUPFAM" id="SSF46955">
    <property type="entry name" value="Putative DNA-binding domain"/>
    <property type="match status" value="1"/>
</dbReference>
<keyword evidence="8" id="KW-1185">Reference proteome</keyword>
<evidence type="ECO:0000256" key="2">
    <source>
        <dbReference type="ARBA" id="ARBA00022833"/>
    </source>
</evidence>
<comment type="caution">
    <text evidence="5">The sequence shown here is derived from an EMBL/GenBank/DDBJ whole genome shotgun (WGS) entry which is preliminary data.</text>
</comment>
<evidence type="ECO:0000256" key="1">
    <source>
        <dbReference type="ARBA" id="ARBA00004123"/>
    </source>
</evidence>
<dbReference type="AlphaFoldDB" id="A0A5A8D0W0"/>
<dbReference type="Proteomes" id="UP000323011">
    <property type="component" value="Unassembled WGS sequence"/>
</dbReference>
<dbReference type="GO" id="GO:0070914">
    <property type="term" value="P:UV-damage excision repair"/>
    <property type="evidence" value="ECO:0007669"/>
    <property type="project" value="TreeGrafter"/>
</dbReference>
<dbReference type="Proteomes" id="UP000322899">
    <property type="component" value="Unassembled WGS sequence"/>
</dbReference>
<dbReference type="Gene3D" id="3.90.530.10">
    <property type="entry name" value="XPA C-terminal domain"/>
    <property type="match status" value="1"/>
</dbReference>
<keyword evidence="3" id="KW-0539">Nucleus</keyword>
<accession>A0A5A8D0W0</accession>
<dbReference type="InterPro" id="IPR000465">
    <property type="entry name" value="XPA/RAD14"/>
</dbReference>
<comment type="subcellular location">
    <subcellularLocation>
        <location evidence="1">Nucleus</location>
    </subcellularLocation>
</comment>
<evidence type="ECO:0000313" key="5">
    <source>
        <dbReference type="EMBL" id="KAA0157621.1"/>
    </source>
</evidence>
<proteinExistence type="predicted"/>
<dbReference type="PANTHER" id="PTHR10142:SF0">
    <property type="entry name" value="DNA REPAIR PROTEIN COMPLEMENTING XP-A CELLS"/>
    <property type="match status" value="1"/>
</dbReference>
<organism evidence="5 8">
    <name type="scientific">Cafeteria roenbergensis</name>
    <name type="common">Marine flagellate</name>
    <dbReference type="NCBI Taxonomy" id="33653"/>
    <lineage>
        <taxon>Eukaryota</taxon>
        <taxon>Sar</taxon>
        <taxon>Stramenopiles</taxon>
        <taxon>Bigyra</taxon>
        <taxon>Opalozoa</taxon>
        <taxon>Bicosoecida</taxon>
        <taxon>Cafeteriaceae</taxon>
        <taxon>Cafeteria</taxon>
    </lineage>
</organism>
<protein>
    <recommendedName>
        <fullName evidence="4">XPA C-terminal domain-containing protein</fullName>
    </recommendedName>
</protein>